<dbReference type="RefSeq" id="WP_344489118.1">
    <property type="nucleotide sequence ID" value="NZ_BAAAQF010000015.1"/>
</dbReference>
<feature type="chain" id="PRO_5046886875" evidence="2">
    <location>
        <begin position="25"/>
        <end position="397"/>
    </location>
</feature>
<feature type="compositionally biased region" description="Gly residues" evidence="1">
    <location>
        <begin position="138"/>
        <end position="155"/>
    </location>
</feature>
<evidence type="ECO:0000313" key="4">
    <source>
        <dbReference type="Proteomes" id="UP001499851"/>
    </source>
</evidence>
<protein>
    <submittedName>
        <fullName evidence="3">Uncharacterized protein</fullName>
    </submittedName>
</protein>
<feature type="region of interest" description="Disordered" evidence="1">
    <location>
        <begin position="137"/>
        <end position="159"/>
    </location>
</feature>
<comment type="caution">
    <text evidence="3">The sequence shown here is derived from an EMBL/GenBank/DDBJ whole genome shotgun (WGS) entry which is preliminary data.</text>
</comment>
<feature type="signal peptide" evidence="2">
    <location>
        <begin position="1"/>
        <end position="24"/>
    </location>
</feature>
<reference evidence="3 4" key="1">
    <citation type="journal article" date="2019" name="Int. J. Syst. Evol. Microbiol.">
        <title>The Global Catalogue of Microorganisms (GCM) 10K type strain sequencing project: providing services to taxonomists for standard genome sequencing and annotation.</title>
        <authorList>
            <consortium name="The Broad Institute Genomics Platform"/>
            <consortium name="The Broad Institute Genome Sequencing Center for Infectious Disease"/>
            <person name="Wu L."/>
            <person name="Ma J."/>
        </authorList>
    </citation>
    <scope>NUCLEOTIDE SEQUENCE [LARGE SCALE GENOMIC DNA]</scope>
    <source>
        <strain evidence="3 4">JCM 16001</strain>
    </source>
</reference>
<dbReference type="EMBL" id="BAAAQF010000015">
    <property type="protein sequence ID" value="GAA1685678.1"/>
    <property type="molecule type" value="Genomic_DNA"/>
</dbReference>
<evidence type="ECO:0000256" key="1">
    <source>
        <dbReference type="SAM" id="MobiDB-lite"/>
    </source>
</evidence>
<keyword evidence="2" id="KW-0732">Signal</keyword>
<dbReference type="PROSITE" id="PS51257">
    <property type="entry name" value="PROKAR_LIPOPROTEIN"/>
    <property type="match status" value="1"/>
</dbReference>
<evidence type="ECO:0000256" key="2">
    <source>
        <dbReference type="SAM" id="SignalP"/>
    </source>
</evidence>
<name>A0ABN2HCN3_9ACTN</name>
<keyword evidence="4" id="KW-1185">Reference proteome</keyword>
<gene>
    <name evidence="3" type="ORF">GCM10009830_36480</name>
</gene>
<accession>A0ABN2HCN3</accession>
<sequence length="397" mass="42949">MQSRKRAAGAVCAALALAAAAACSDDGAGEGAADPEAGQVFEEDRLVTMVNESARLQYELESAEYRIIQDCLERDGFAVHDPLWFTTAEPEEQDALYGAEDWGNWLPDSDEAARYGLGVWAITEGGQSDPDLEAYRGAHGGGDGDFSPEAGGGGAVPDDAEFAALSPQEQYDWYTAYFGEATAVQEYGHLVGAETADGAGGDGEIDLGGDFDYVQPEPGGCQREMIDALYGDMELVEDPEGGEYRTANWSWRPVNPVDDFAPIDEAEVRYREGMAAVENELVACLDGRGRAGWVFDEEGSLPLTDYFFELYEGSADVHDHPDLPGDAPSDYEGQKAFEIAFAVDLAACGDETGFRDTAEQEWADSREAYYLSIETAVYAWQDEIRAVLETAQDVIEG</sequence>
<evidence type="ECO:0000313" key="3">
    <source>
        <dbReference type="EMBL" id="GAA1685678.1"/>
    </source>
</evidence>
<organism evidence="3 4">
    <name type="scientific">Glycomyces endophyticus</name>
    <dbReference type="NCBI Taxonomy" id="480996"/>
    <lineage>
        <taxon>Bacteria</taxon>
        <taxon>Bacillati</taxon>
        <taxon>Actinomycetota</taxon>
        <taxon>Actinomycetes</taxon>
        <taxon>Glycomycetales</taxon>
        <taxon>Glycomycetaceae</taxon>
        <taxon>Glycomyces</taxon>
    </lineage>
</organism>
<proteinExistence type="predicted"/>
<dbReference type="Proteomes" id="UP001499851">
    <property type="component" value="Unassembled WGS sequence"/>
</dbReference>